<gene>
    <name evidence="1" type="ORF">EubceDRAFT1_0240</name>
</gene>
<dbReference type="OrthoDB" id="2005617at2"/>
<accession>I5AQM7</accession>
<sequence length="123" mass="13894">MSVQYEMRCKSCKKNWEVTTGHDMLDGYKDNVLSHFTAPYRQTVADLIRDLQNPPYGFTNSIGICPECKEILTVPMIRTKDRSFVPPCPICDGKVTIHEGKPEEVVCPICGGPLEVENVTFRD</sequence>
<evidence type="ECO:0000313" key="1">
    <source>
        <dbReference type="EMBL" id="EIM56100.1"/>
    </source>
</evidence>
<protein>
    <submittedName>
        <fullName evidence="1">Uncharacterized protein</fullName>
    </submittedName>
</protein>
<dbReference type="STRING" id="633697.EubceDRAFT1_0240"/>
<dbReference type="EMBL" id="CM001487">
    <property type="protein sequence ID" value="EIM56100.1"/>
    <property type="molecule type" value="Genomic_DNA"/>
</dbReference>
<proteinExistence type="predicted"/>
<reference evidence="1 2" key="2">
    <citation type="submission" date="2012-02" db="EMBL/GenBank/DDBJ databases">
        <title>Improved High-Quality Draft sequence of Eubacterium cellulosolvens 6.</title>
        <authorList>
            <consortium name="US DOE Joint Genome Institute"/>
            <person name="Lucas S."/>
            <person name="Han J."/>
            <person name="Lapidus A."/>
            <person name="Cheng J.-F."/>
            <person name="Goodwin L."/>
            <person name="Pitluck S."/>
            <person name="Peters L."/>
            <person name="Mikhailova N."/>
            <person name="Gu W."/>
            <person name="Detter J.C."/>
            <person name="Han C."/>
            <person name="Tapia R."/>
            <person name="Land M."/>
            <person name="Hauser L."/>
            <person name="Kyrpides N."/>
            <person name="Ivanova N."/>
            <person name="Pagani I."/>
            <person name="Johnson E."/>
            <person name="Mukhopadhyay B."/>
            <person name="Anderson I."/>
            <person name="Woyke T."/>
        </authorList>
    </citation>
    <scope>NUCLEOTIDE SEQUENCE [LARGE SCALE GENOMIC DNA]</scope>
    <source>
        <strain evidence="1 2">6</strain>
    </source>
</reference>
<name>I5AQM7_EUBC6</name>
<organism evidence="1 2">
    <name type="scientific">Eubacterium cellulosolvens (strain ATCC 43171 / JCM 9499 / 6)</name>
    <name type="common">Cillobacterium cellulosolvens</name>
    <dbReference type="NCBI Taxonomy" id="633697"/>
    <lineage>
        <taxon>Bacteria</taxon>
        <taxon>Bacillati</taxon>
        <taxon>Bacillota</taxon>
        <taxon>Clostridia</taxon>
        <taxon>Eubacteriales</taxon>
        <taxon>Eubacteriaceae</taxon>
        <taxon>Eubacterium</taxon>
    </lineage>
</organism>
<reference evidence="1 2" key="1">
    <citation type="submission" date="2010-08" db="EMBL/GenBank/DDBJ databases">
        <authorList>
            <consortium name="US DOE Joint Genome Institute (JGI-PGF)"/>
            <person name="Lucas S."/>
            <person name="Copeland A."/>
            <person name="Lapidus A."/>
            <person name="Cheng J.-F."/>
            <person name="Bruce D."/>
            <person name="Goodwin L."/>
            <person name="Pitluck S."/>
            <person name="Land M.L."/>
            <person name="Hauser L."/>
            <person name="Chang Y.-J."/>
            <person name="Anderson I.J."/>
            <person name="Johnson E."/>
            <person name="Mulhopadhyay B."/>
            <person name="Kyrpides N."/>
            <person name="Woyke T.J."/>
        </authorList>
    </citation>
    <scope>NUCLEOTIDE SEQUENCE [LARGE SCALE GENOMIC DNA]</scope>
    <source>
        <strain evidence="1 2">6</strain>
    </source>
</reference>
<dbReference type="AlphaFoldDB" id="I5AQM7"/>
<dbReference type="Proteomes" id="UP000005753">
    <property type="component" value="Chromosome"/>
</dbReference>
<evidence type="ECO:0000313" key="2">
    <source>
        <dbReference type="Proteomes" id="UP000005753"/>
    </source>
</evidence>
<keyword evidence="2" id="KW-1185">Reference proteome</keyword>
<dbReference type="HOGENOM" id="CLU_2011799_0_0_9"/>